<dbReference type="RefSeq" id="WP_014074151.1">
    <property type="nucleotide sequence ID" value="NZ_AYYL01000009.1"/>
</dbReference>
<feature type="transmembrane region" description="Helical" evidence="1">
    <location>
        <begin position="90"/>
        <end position="112"/>
    </location>
</feature>
<sequence>MKKTADDIKKEQSLSFMYFNRFLMLRYFTAFMFFTNLYWFGMALTCRSWSAVLPFLLMIGGIAVTLELTSKLHTKKSAVPVSKGYYIAQISVNLAIILISMTPAYSLFLPFLNGKGQFYVIGIALLGILMSVMVLLKIKKIANDQDRQFKVIKMFEKTN</sequence>
<dbReference type="AlphaFoldDB" id="A0A1I2R6B7"/>
<feature type="transmembrane region" description="Helical" evidence="1">
    <location>
        <begin position="51"/>
        <end position="69"/>
    </location>
</feature>
<accession>A0A1I2R6B7</accession>
<evidence type="ECO:0000256" key="1">
    <source>
        <dbReference type="SAM" id="Phobius"/>
    </source>
</evidence>
<evidence type="ECO:0000313" key="3">
    <source>
        <dbReference type="Proteomes" id="UP000182635"/>
    </source>
</evidence>
<dbReference type="EMBL" id="FOPI01000014">
    <property type="protein sequence ID" value="SFG35593.1"/>
    <property type="molecule type" value="Genomic_DNA"/>
</dbReference>
<name>A0A1I2R6B7_9LACO</name>
<feature type="transmembrane region" description="Helical" evidence="1">
    <location>
        <begin position="21"/>
        <end position="39"/>
    </location>
</feature>
<reference evidence="3" key="1">
    <citation type="submission" date="2016-10" db="EMBL/GenBank/DDBJ databases">
        <authorList>
            <person name="Varghese N."/>
            <person name="Submissions S."/>
        </authorList>
    </citation>
    <scope>NUCLEOTIDE SEQUENCE [LARGE SCALE GENOMIC DNA]</scope>
    <source>
        <strain evidence="3">DSM 20403</strain>
    </source>
</reference>
<gene>
    <name evidence="2" type="ORF">SAMN02910432_01023</name>
</gene>
<keyword evidence="1" id="KW-1133">Transmembrane helix</keyword>
<evidence type="ECO:0000313" key="2">
    <source>
        <dbReference type="EMBL" id="SFG35593.1"/>
    </source>
</evidence>
<evidence type="ECO:0008006" key="4">
    <source>
        <dbReference type="Google" id="ProtNLM"/>
    </source>
</evidence>
<dbReference type="Proteomes" id="UP000182635">
    <property type="component" value="Unassembled WGS sequence"/>
</dbReference>
<keyword evidence="1" id="KW-0812">Transmembrane</keyword>
<proteinExistence type="predicted"/>
<dbReference type="OrthoDB" id="3183957at2"/>
<organism evidence="2 3">
    <name type="scientific">Ligilactobacillus ruminis DSM 20403 = NBRC 102161</name>
    <dbReference type="NCBI Taxonomy" id="1423798"/>
    <lineage>
        <taxon>Bacteria</taxon>
        <taxon>Bacillati</taxon>
        <taxon>Bacillota</taxon>
        <taxon>Bacilli</taxon>
        <taxon>Lactobacillales</taxon>
        <taxon>Lactobacillaceae</taxon>
        <taxon>Ligilactobacillus</taxon>
    </lineage>
</organism>
<keyword evidence="1" id="KW-0472">Membrane</keyword>
<feature type="transmembrane region" description="Helical" evidence="1">
    <location>
        <begin position="118"/>
        <end position="138"/>
    </location>
</feature>
<protein>
    <recommendedName>
        <fullName evidence="4">PTS cellobiose transporter subunit IIA</fullName>
    </recommendedName>
</protein>
<dbReference type="GeneID" id="29803533"/>